<evidence type="ECO:0000313" key="2">
    <source>
        <dbReference type="EMBL" id="EHL02731.1"/>
    </source>
</evidence>
<reference evidence="2 3" key="1">
    <citation type="journal article" date="2012" name="Eukaryot. Cell">
        <title>Genome sequence of the fungus Glarea lozoyensis: the first genome sequence of a species from the Helotiaceae family.</title>
        <authorList>
            <person name="Youssar L."/>
            <person name="Gruening B.A."/>
            <person name="Erxleben A."/>
            <person name="Guenther S."/>
            <person name="Huettel W."/>
        </authorList>
    </citation>
    <scope>NUCLEOTIDE SEQUENCE [LARGE SCALE GENOMIC DNA]</scope>
    <source>
        <strain evidence="3">ATCC 74030 / MF5533</strain>
    </source>
</reference>
<accession>H0EFH3</accession>
<dbReference type="HOGENOM" id="CLU_125080_1_0_1"/>
<evidence type="ECO:0000256" key="1">
    <source>
        <dbReference type="SAM" id="Phobius"/>
    </source>
</evidence>
<feature type="transmembrane region" description="Helical" evidence="1">
    <location>
        <begin position="76"/>
        <end position="96"/>
    </location>
</feature>
<gene>
    <name evidence="2" type="ORF">M7I_1248</name>
</gene>
<proteinExistence type="predicted"/>
<dbReference type="EMBL" id="AGUE01000020">
    <property type="protein sequence ID" value="EHL02731.1"/>
    <property type="molecule type" value="Genomic_DNA"/>
</dbReference>
<name>H0EFH3_GLAL7</name>
<evidence type="ECO:0000313" key="3">
    <source>
        <dbReference type="Proteomes" id="UP000005446"/>
    </source>
</evidence>
<keyword evidence="3" id="KW-1185">Reference proteome</keyword>
<protein>
    <submittedName>
        <fullName evidence="2">Uncharacterized protein</fullName>
    </submittedName>
</protein>
<keyword evidence="1" id="KW-0472">Membrane</keyword>
<dbReference type="Proteomes" id="UP000005446">
    <property type="component" value="Unassembled WGS sequence"/>
</dbReference>
<keyword evidence="1" id="KW-0812">Transmembrane</keyword>
<keyword evidence="1" id="KW-1133">Transmembrane helix</keyword>
<dbReference type="AlphaFoldDB" id="H0EFH3"/>
<comment type="caution">
    <text evidence="2">The sequence shown here is derived from an EMBL/GenBank/DDBJ whole genome shotgun (WGS) entry which is preliminary data.</text>
</comment>
<sequence length="156" mass="17114">MEGYLRRTEYMARKSTTTYPTTAIMLDHFSWLHVPALLSATPMFFGGLFHGLLRPQAALLTWGMTDQIARSREAQIVYYGHTMRTSTLGLLVFALYLQGNLAGVDTTMAVMGGYCGIADVLTIWYHGNRSVAPFRLLSVLCIAAWGLAGMTASSAP</sequence>
<dbReference type="Pfam" id="PF14087">
    <property type="entry name" value="DUF4267"/>
    <property type="match status" value="1"/>
</dbReference>
<dbReference type="OrthoDB" id="2989864at2759"/>
<dbReference type="InterPro" id="IPR025363">
    <property type="entry name" value="DUF4267"/>
</dbReference>
<feature type="transmembrane region" description="Helical" evidence="1">
    <location>
        <begin position="34"/>
        <end position="55"/>
    </location>
</feature>
<feature type="transmembrane region" description="Helical" evidence="1">
    <location>
        <begin position="108"/>
        <end position="127"/>
    </location>
</feature>
<feature type="transmembrane region" description="Helical" evidence="1">
    <location>
        <begin position="134"/>
        <end position="155"/>
    </location>
</feature>
<organism evidence="2 3">
    <name type="scientific">Glarea lozoyensis (strain ATCC 74030 / MF5533)</name>
    <dbReference type="NCBI Taxonomy" id="1104152"/>
    <lineage>
        <taxon>Eukaryota</taxon>
        <taxon>Fungi</taxon>
        <taxon>Dikarya</taxon>
        <taxon>Ascomycota</taxon>
        <taxon>Pezizomycotina</taxon>
        <taxon>Leotiomycetes</taxon>
        <taxon>Helotiales</taxon>
        <taxon>Helotiaceae</taxon>
        <taxon>Glarea</taxon>
    </lineage>
</organism>
<dbReference type="InParanoid" id="H0EFH3"/>